<reference evidence="1 2" key="1">
    <citation type="submission" date="2024-02" db="EMBL/GenBank/DDBJ databases">
        <title>Expansion and revision of Xanthobacter and proposal of Roseixanthobacter gen. nov.</title>
        <authorList>
            <person name="Soltysiak M.P.M."/>
            <person name="Jalihal A."/>
            <person name="Ory A."/>
            <person name="Chrisophersen C."/>
            <person name="Lee A.D."/>
            <person name="Boulton J."/>
            <person name="Springer M."/>
        </authorList>
    </citation>
    <scope>NUCLEOTIDE SEQUENCE [LARGE SCALE GENOMIC DNA]</scope>
    <source>
        <strain evidence="1 2">23A</strain>
    </source>
</reference>
<keyword evidence="2" id="KW-1185">Reference proteome</keyword>
<dbReference type="EMBL" id="JBAFVH010000005">
    <property type="protein sequence ID" value="MFG1372647.1"/>
    <property type="molecule type" value="Genomic_DNA"/>
</dbReference>
<proteinExistence type="predicted"/>
<sequence>MGETDDLEWDDDKDAANRVKHGLPLFFAAVIFDGRPRFERLSPKQVAGEARVEAMAEVADRMLFCVYIWRGTRRRIISVRAAHRSERRAYEKATRGS</sequence>
<dbReference type="Proteomes" id="UP001604002">
    <property type="component" value="Unassembled WGS sequence"/>
</dbReference>
<evidence type="ECO:0000313" key="2">
    <source>
        <dbReference type="Proteomes" id="UP001604002"/>
    </source>
</evidence>
<dbReference type="InterPro" id="IPR038573">
    <property type="entry name" value="BrnT_sf"/>
</dbReference>
<dbReference type="InterPro" id="IPR007460">
    <property type="entry name" value="BrnT_toxin"/>
</dbReference>
<gene>
    <name evidence="1" type="ORF">V5F32_10770</name>
</gene>
<comment type="caution">
    <text evidence="1">The sequence shown here is derived from an EMBL/GenBank/DDBJ whole genome shotgun (WGS) entry which is preliminary data.</text>
</comment>
<evidence type="ECO:0000313" key="1">
    <source>
        <dbReference type="EMBL" id="MFG1372647.1"/>
    </source>
</evidence>
<name>A0ABW6ZXY5_9HYPH</name>
<dbReference type="Pfam" id="PF04365">
    <property type="entry name" value="BrnT_toxin"/>
    <property type="match status" value="1"/>
</dbReference>
<dbReference type="Gene3D" id="3.10.450.530">
    <property type="entry name" value="Ribonuclease toxin, BrnT, of type II toxin-antitoxin system"/>
    <property type="match status" value="1"/>
</dbReference>
<protein>
    <submittedName>
        <fullName evidence="1">BrnT family toxin</fullName>
    </submittedName>
</protein>
<dbReference type="RefSeq" id="WP_393992508.1">
    <property type="nucleotide sequence ID" value="NZ_JBAFVH010000005.1"/>
</dbReference>
<accession>A0ABW6ZXY5</accession>
<organism evidence="1 2">
    <name type="scientific">Xanthobacter oligotrophicus</name>
    <dbReference type="NCBI Taxonomy" id="2607286"/>
    <lineage>
        <taxon>Bacteria</taxon>
        <taxon>Pseudomonadati</taxon>
        <taxon>Pseudomonadota</taxon>
        <taxon>Alphaproteobacteria</taxon>
        <taxon>Hyphomicrobiales</taxon>
        <taxon>Xanthobacteraceae</taxon>
        <taxon>Xanthobacter</taxon>
    </lineage>
</organism>